<accession>A0ABZ0WMV8</accession>
<name>A0ABZ0WMV8_9BURK</name>
<dbReference type="Proteomes" id="UP001325479">
    <property type="component" value="Chromosome"/>
</dbReference>
<organism evidence="1 2">
    <name type="scientific">Paraburkholderia kururiensis</name>
    <dbReference type="NCBI Taxonomy" id="984307"/>
    <lineage>
        <taxon>Bacteria</taxon>
        <taxon>Pseudomonadati</taxon>
        <taxon>Pseudomonadota</taxon>
        <taxon>Betaproteobacteria</taxon>
        <taxon>Burkholderiales</taxon>
        <taxon>Burkholderiaceae</taxon>
        <taxon>Paraburkholderia</taxon>
    </lineage>
</organism>
<gene>
    <name evidence="1" type="ORF">U0042_03110</name>
</gene>
<protein>
    <submittedName>
        <fullName evidence="1">Uncharacterized protein</fullName>
    </submittedName>
</protein>
<keyword evidence="2" id="KW-1185">Reference proteome</keyword>
<evidence type="ECO:0000313" key="2">
    <source>
        <dbReference type="Proteomes" id="UP001325479"/>
    </source>
</evidence>
<dbReference type="EMBL" id="CP139965">
    <property type="protein sequence ID" value="WQD78714.1"/>
    <property type="molecule type" value="Genomic_DNA"/>
</dbReference>
<proteinExistence type="predicted"/>
<dbReference type="RefSeq" id="WP_114809815.1">
    <property type="nucleotide sequence ID" value="NZ_CP139965.1"/>
</dbReference>
<reference evidence="1 2" key="1">
    <citation type="submission" date="2023-12" db="EMBL/GenBank/DDBJ databases">
        <title>Genome sequencing and assembly of bacterial species from a model synthetic community.</title>
        <authorList>
            <person name="Hogle S.L."/>
        </authorList>
    </citation>
    <scope>NUCLEOTIDE SEQUENCE [LARGE SCALE GENOMIC DNA]</scope>
    <source>
        <strain evidence="1 2">HAMBI 2494</strain>
    </source>
</reference>
<evidence type="ECO:0000313" key="1">
    <source>
        <dbReference type="EMBL" id="WQD78714.1"/>
    </source>
</evidence>
<sequence>MEHDHVSKLEAKIATLRKAADEFASQDGYDVLFRIIHQPGWTTPAEFAFAVALVDTMAGAANVLVQAKSALVAASRAVGQ</sequence>